<dbReference type="EMBL" id="JANKHO010002089">
    <property type="protein sequence ID" value="KAJ3494822.1"/>
    <property type="molecule type" value="Genomic_DNA"/>
</dbReference>
<dbReference type="OrthoDB" id="2851338at2759"/>
<organism evidence="1 2">
    <name type="scientific">Agrocybe chaxingu</name>
    <dbReference type="NCBI Taxonomy" id="84603"/>
    <lineage>
        <taxon>Eukaryota</taxon>
        <taxon>Fungi</taxon>
        <taxon>Dikarya</taxon>
        <taxon>Basidiomycota</taxon>
        <taxon>Agaricomycotina</taxon>
        <taxon>Agaricomycetes</taxon>
        <taxon>Agaricomycetidae</taxon>
        <taxon>Agaricales</taxon>
        <taxon>Agaricineae</taxon>
        <taxon>Strophariaceae</taxon>
        <taxon>Agrocybe</taxon>
    </lineage>
</organism>
<dbReference type="InterPro" id="IPR011008">
    <property type="entry name" value="Dimeric_a/b-barrel"/>
</dbReference>
<keyword evidence="2" id="KW-1185">Reference proteome</keyword>
<dbReference type="Proteomes" id="UP001148786">
    <property type="component" value="Unassembled WGS sequence"/>
</dbReference>
<gene>
    <name evidence="1" type="ORF">NLJ89_g10731</name>
</gene>
<dbReference type="SUPFAM" id="SSF54909">
    <property type="entry name" value="Dimeric alpha+beta barrel"/>
    <property type="match status" value="1"/>
</dbReference>
<proteinExistence type="predicted"/>
<name>A0A9W8JTQ3_9AGAR</name>
<evidence type="ECO:0000313" key="2">
    <source>
        <dbReference type="Proteomes" id="UP001148786"/>
    </source>
</evidence>
<sequence length="112" mass="12773">MPRGFLAVTSHPSSLLPESEFHDWYEGEHIPLRLDRLHEFLSGARYRAVDASSSNTTTYGPTQPEWLAMYEIDDTATFSKPAYTSLREQRSAHEADVMKRLAMLVRRTGEEG</sequence>
<accession>A0A9W8JTQ3</accession>
<evidence type="ECO:0000313" key="1">
    <source>
        <dbReference type="EMBL" id="KAJ3494822.1"/>
    </source>
</evidence>
<protein>
    <submittedName>
        <fullName evidence="1">Uncharacterized protein</fullName>
    </submittedName>
</protein>
<reference evidence="1" key="1">
    <citation type="submission" date="2022-07" db="EMBL/GenBank/DDBJ databases">
        <title>Genome Sequence of Agrocybe chaxingu.</title>
        <authorList>
            <person name="Buettner E."/>
        </authorList>
    </citation>
    <scope>NUCLEOTIDE SEQUENCE</scope>
    <source>
        <strain evidence="1">MP-N11</strain>
    </source>
</reference>
<dbReference type="AlphaFoldDB" id="A0A9W8JTQ3"/>
<comment type="caution">
    <text evidence="1">The sequence shown here is derived from an EMBL/GenBank/DDBJ whole genome shotgun (WGS) entry which is preliminary data.</text>
</comment>